<feature type="compositionally biased region" description="Basic and acidic residues" evidence="1">
    <location>
        <begin position="99"/>
        <end position="112"/>
    </location>
</feature>
<keyword evidence="3" id="KW-1185">Reference proteome</keyword>
<feature type="compositionally biased region" description="Low complexity" evidence="1">
    <location>
        <begin position="56"/>
        <end position="70"/>
    </location>
</feature>
<feature type="compositionally biased region" description="Basic and acidic residues" evidence="1">
    <location>
        <begin position="236"/>
        <end position="247"/>
    </location>
</feature>
<evidence type="ECO:0000256" key="1">
    <source>
        <dbReference type="SAM" id="MobiDB-lite"/>
    </source>
</evidence>
<accession>A0A7W7YGK2</accession>
<name>A0A7W7YGK2_9BACT</name>
<dbReference type="EMBL" id="JACHIG010000025">
    <property type="protein sequence ID" value="MBB5035709.1"/>
    <property type="molecule type" value="Genomic_DNA"/>
</dbReference>
<feature type="compositionally biased region" description="Polar residues" evidence="1">
    <location>
        <begin position="166"/>
        <end position="176"/>
    </location>
</feature>
<feature type="compositionally biased region" description="Basic and acidic residues" evidence="1">
    <location>
        <begin position="124"/>
        <end position="133"/>
    </location>
</feature>
<feature type="compositionally biased region" description="Basic and acidic residues" evidence="1">
    <location>
        <begin position="42"/>
        <end position="55"/>
    </location>
</feature>
<evidence type="ECO:0000313" key="3">
    <source>
        <dbReference type="Proteomes" id="UP000590740"/>
    </source>
</evidence>
<dbReference type="Proteomes" id="UP000590740">
    <property type="component" value="Unassembled WGS sequence"/>
</dbReference>
<organism evidence="2 3">
    <name type="scientific">Prosthecobacter vanneervenii</name>
    <dbReference type="NCBI Taxonomy" id="48466"/>
    <lineage>
        <taxon>Bacteria</taxon>
        <taxon>Pseudomonadati</taxon>
        <taxon>Verrucomicrobiota</taxon>
        <taxon>Verrucomicrobiia</taxon>
        <taxon>Verrucomicrobiales</taxon>
        <taxon>Verrucomicrobiaceae</taxon>
        <taxon>Prosthecobacter</taxon>
    </lineage>
</organism>
<dbReference type="AlphaFoldDB" id="A0A7W7YGK2"/>
<proteinExistence type="predicted"/>
<sequence>MAFLFSSSHLPASRVRRPDLEDEDDQENREALPRSGGVRACSHLEGRVAEPETERSSGGSPAPRSSGAGSDWMARLKELAEQPQQHKRADSAAPNSGPRRADDEHEPDAGAEHDEDEAPGQESDIQHDSRSDSNRPPPASRLFENRPPPGLASRPAISNLVHRPESGTSRFSNSTAYAPGPARDLYLRTQGDSAKAQNRFRGYNRPAADKRPATTALLAAHAASPAQETAGPRQLGRPEPRASHEAPRQQQIPSSTPPRAAYAEEIKQGKLPPRPGRLVFDEVGPSWFGNPADLSAQAGAMGLEYAKQANPTLAQIRERTRSLGTGDIYVYSGHGGRVGAEAFLAAHGGADTGKQEVPISYDRKNIFGLPYKQEGTGYSVGQLKDDLAQGKNGAPMMVFVSGCEVNAHDMSKLNDAGVPLVVSAGGKAGERDAPGQMKTFMEVLTKGGTINDALKAVNEIVDRDNRSKFDENAMQKHFTAVFKEGITGDCTLEDLRRHNARINEERKAGMKNAGGTGP</sequence>
<dbReference type="RefSeq" id="WP_184344774.1">
    <property type="nucleotide sequence ID" value="NZ_JACHIG010000025.1"/>
</dbReference>
<evidence type="ECO:0000313" key="2">
    <source>
        <dbReference type="EMBL" id="MBB5035709.1"/>
    </source>
</evidence>
<reference evidence="2 3" key="1">
    <citation type="submission" date="2020-08" db="EMBL/GenBank/DDBJ databases">
        <title>Genomic Encyclopedia of Type Strains, Phase IV (KMG-IV): sequencing the most valuable type-strain genomes for metagenomic binning, comparative biology and taxonomic classification.</title>
        <authorList>
            <person name="Goeker M."/>
        </authorList>
    </citation>
    <scope>NUCLEOTIDE SEQUENCE [LARGE SCALE GENOMIC DNA]</scope>
    <source>
        <strain evidence="2 3">DSM 12252</strain>
    </source>
</reference>
<gene>
    <name evidence="2" type="ORF">HNQ65_005323</name>
</gene>
<protein>
    <submittedName>
        <fullName evidence="2">Uncharacterized protein</fullName>
    </submittedName>
</protein>
<feature type="compositionally biased region" description="Polar residues" evidence="1">
    <location>
        <begin position="1"/>
        <end position="10"/>
    </location>
</feature>
<comment type="caution">
    <text evidence="2">The sequence shown here is derived from an EMBL/GenBank/DDBJ whole genome shotgun (WGS) entry which is preliminary data.</text>
</comment>
<feature type="region of interest" description="Disordered" evidence="1">
    <location>
        <begin position="1"/>
        <end position="261"/>
    </location>
</feature>
<feature type="compositionally biased region" description="Low complexity" evidence="1">
    <location>
        <begin position="213"/>
        <end position="226"/>
    </location>
</feature>